<dbReference type="AlphaFoldDB" id="A0AAD9V503"/>
<dbReference type="EMBL" id="JARQWQ010000032">
    <property type="protein sequence ID" value="KAK2561468.1"/>
    <property type="molecule type" value="Genomic_DNA"/>
</dbReference>
<organism evidence="2 3">
    <name type="scientific">Acropora cervicornis</name>
    <name type="common">Staghorn coral</name>
    <dbReference type="NCBI Taxonomy" id="6130"/>
    <lineage>
        <taxon>Eukaryota</taxon>
        <taxon>Metazoa</taxon>
        <taxon>Cnidaria</taxon>
        <taxon>Anthozoa</taxon>
        <taxon>Hexacorallia</taxon>
        <taxon>Scleractinia</taxon>
        <taxon>Astrocoeniina</taxon>
        <taxon>Acroporidae</taxon>
        <taxon>Acropora</taxon>
    </lineage>
</organism>
<dbReference type="SMART" id="SM00569">
    <property type="entry name" value="L27"/>
    <property type="match status" value="1"/>
</dbReference>
<reference evidence="2" key="1">
    <citation type="journal article" date="2023" name="G3 (Bethesda)">
        <title>Whole genome assembly and annotation of the endangered Caribbean coral Acropora cervicornis.</title>
        <authorList>
            <person name="Selwyn J.D."/>
            <person name="Vollmer S.V."/>
        </authorList>
    </citation>
    <scope>NUCLEOTIDE SEQUENCE</scope>
    <source>
        <strain evidence="2">K2</strain>
    </source>
</reference>
<reference evidence="2" key="2">
    <citation type="journal article" date="2023" name="Science">
        <title>Genomic signatures of disease resistance in endangered staghorn corals.</title>
        <authorList>
            <person name="Vollmer S.V."/>
            <person name="Selwyn J.D."/>
            <person name="Despard B.A."/>
            <person name="Roesel C.L."/>
        </authorList>
    </citation>
    <scope>NUCLEOTIDE SEQUENCE</scope>
    <source>
        <strain evidence="2">K2</strain>
    </source>
</reference>
<feature type="domain" description="L27" evidence="1">
    <location>
        <begin position="75"/>
        <end position="133"/>
    </location>
</feature>
<sequence length="284" mass="32048">MSTLSSCRFEELSFYRLLTCLEEIRHKLEDREDDFILCSSYFQSRDFRKYFQFPTTASSSPDRILCSDEELTAPGLQNSKRSLEIAQEIVDTLLPCSPENTEGQELQHILTKPHVKGLLQAHDAVAAGDVPSISVRDEVTDILGANLFGAADNSHHNDGSFPGDNDSTKHANVTHNFIDSKEQEAWNKANQVDSFPTKNIPEETRTSIEDECVILKDIRKETDLDQEHKGRKKEKISFSSKAISEQNIEAQVTTGSENATKTVTLFRNAKETLDLCMLEMKFLK</sequence>
<keyword evidence="3" id="KW-1185">Reference proteome</keyword>
<accession>A0AAD9V503</accession>
<evidence type="ECO:0000313" key="2">
    <source>
        <dbReference type="EMBL" id="KAK2561468.1"/>
    </source>
</evidence>
<dbReference type="InterPro" id="IPR036892">
    <property type="entry name" value="L27_dom_sf"/>
</dbReference>
<evidence type="ECO:0000313" key="3">
    <source>
        <dbReference type="Proteomes" id="UP001249851"/>
    </source>
</evidence>
<dbReference type="Proteomes" id="UP001249851">
    <property type="component" value="Unassembled WGS sequence"/>
</dbReference>
<proteinExistence type="predicted"/>
<dbReference type="PROSITE" id="PS51022">
    <property type="entry name" value="L27"/>
    <property type="match status" value="1"/>
</dbReference>
<dbReference type="InterPro" id="IPR014775">
    <property type="entry name" value="L27_C"/>
</dbReference>
<comment type="caution">
    <text evidence="2">The sequence shown here is derived from an EMBL/GenBank/DDBJ whole genome shotgun (WGS) entry which is preliminary data.</text>
</comment>
<evidence type="ECO:0000259" key="1">
    <source>
        <dbReference type="PROSITE" id="PS51022"/>
    </source>
</evidence>
<gene>
    <name evidence="2" type="ORF">P5673_015437</name>
</gene>
<dbReference type="InterPro" id="IPR004172">
    <property type="entry name" value="L27_dom"/>
</dbReference>
<dbReference type="Pfam" id="PF02828">
    <property type="entry name" value="L27"/>
    <property type="match status" value="1"/>
</dbReference>
<name>A0AAD9V503_ACRCE</name>
<dbReference type="SUPFAM" id="SSF101288">
    <property type="entry name" value="L27 domain"/>
    <property type="match status" value="1"/>
</dbReference>
<protein>
    <recommendedName>
        <fullName evidence="1">L27 domain-containing protein</fullName>
    </recommendedName>
</protein>
<dbReference type="Gene3D" id="1.10.287.650">
    <property type="entry name" value="L27 domain"/>
    <property type="match status" value="1"/>
</dbReference>